<proteinExistence type="predicted"/>
<organism evidence="1 2">
    <name type="scientific">Blastococcus aurantiacus</name>
    <dbReference type="NCBI Taxonomy" id="1550231"/>
    <lineage>
        <taxon>Bacteria</taxon>
        <taxon>Bacillati</taxon>
        <taxon>Actinomycetota</taxon>
        <taxon>Actinomycetes</taxon>
        <taxon>Geodermatophilales</taxon>
        <taxon>Geodermatophilaceae</taxon>
        <taxon>Blastococcus</taxon>
    </lineage>
</organism>
<sequence length="341" mass="37208">MRRAGLEPLATLASFPIIGSQQHNTRSYADVAYEWWGVAPSPDSTVRLTICGVAHQPHVPQCNVRVNLFLALLRTAAEVERDTDIDPVTVTPIALTSADLAKRIRTPLDRVNDLYDVVSDEPLQGVGGRGRAPDGSWRIDLDPGIRVYQEIRTVDDYLTSVRADLTPAPMPPPPRVLPSPVSLATALGYLDVTWQLHAGKRLQQEVTDLAGATALAFDVGNEDEFRSRCSALMDLTKNWNVPGLSGAGGGHPVERLAAYLDTKLAEDEVADARTALDVLDAVRRIRSGQQHAHKFHEAVEALNGLGISGPPFDWSTAWSTLRERVTVAVLDLRDAVSRLPR</sequence>
<name>A0A1G7JYV1_9ACTN</name>
<gene>
    <name evidence="1" type="ORF">SAMN05660662_1784</name>
</gene>
<dbReference type="EMBL" id="FNBT01000002">
    <property type="protein sequence ID" value="SDF30042.1"/>
    <property type="molecule type" value="Genomic_DNA"/>
</dbReference>
<dbReference type="AlphaFoldDB" id="A0A1G7JYV1"/>
<evidence type="ECO:0000313" key="1">
    <source>
        <dbReference type="EMBL" id="SDF30042.1"/>
    </source>
</evidence>
<dbReference type="STRING" id="1550231.SAMN05660662_1784"/>
<dbReference type="Proteomes" id="UP000199406">
    <property type="component" value="Unassembled WGS sequence"/>
</dbReference>
<protein>
    <submittedName>
        <fullName evidence="1">Uncharacterized protein</fullName>
    </submittedName>
</protein>
<accession>A0A1G7JYV1</accession>
<reference evidence="2" key="1">
    <citation type="submission" date="2016-10" db="EMBL/GenBank/DDBJ databases">
        <authorList>
            <person name="Varghese N."/>
            <person name="Submissions S."/>
        </authorList>
    </citation>
    <scope>NUCLEOTIDE SEQUENCE [LARGE SCALE GENOMIC DNA]</scope>
    <source>
        <strain evidence="2">DSM 44268</strain>
    </source>
</reference>
<keyword evidence="2" id="KW-1185">Reference proteome</keyword>
<evidence type="ECO:0000313" key="2">
    <source>
        <dbReference type="Proteomes" id="UP000199406"/>
    </source>
</evidence>